<dbReference type="AlphaFoldDB" id="A0A8H5CP36"/>
<reference evidence="2 3" key="1">
    <citation type="journal article" date="2020" name="ISME J.">
        <title>Uncovering the hidden diversity of litter-decomposition mechanisms in mushroom-forming fungi.</title>
        <authorList>
            <person name="Floudas D."/>
            <person name="Bentzer J."/>
            <person name="Ahren D."/>
            <person name="Johansson T."/>
            <person name="Persson P."/>
            <person name="Tunlid A."/>
        </authorList>
    </citation>
    <scope>NUCLEOTIDE SEQUENCE [LARGE SCALE GENOMIC DNA]</scope>
    <source>
        <strain evidence="2 3">CBS 291.85</strain>
    </source>
</reference>
<feature type="compositionally biased region" description="Polar residues" evidence="1">
    <location>
        <begin position="1"/>
        <end position="12"/>
    </location>
</feature>
<gene>
    <name evidence="2" type="ORF">D9758_015457</name>
</gene>
<evidence type="ECO:0000313" key="3">
    <source>
        <dbReference type="Proteomes" id="UP000559256"/>
    </source>
</evidence>
<accession>A0A8H5CP36</accession>
<dbReference type="EMBL" id="JAACJM010000125">
    <property type="protein sequence ID" value="KAF5344423.1"/>
    <property type="molecule type" value="Genomic_DNA"/>
</dbReference>
<dbReference type="Proteomes" id="UP000559256">
    <property type="component" value="Unassembled WGS sequence"/>
</dbReference>
<evidence type="ECO:0000256" key="1">
    <source>
        <dbReference type="SAM" id="MobiDB-lite"/>
    </source>
</evidence>
<sequence>MNADPLSSSMQDLSVEGSLKGPEHDDDYYETAERINECLTLKYMEVNEPWTKLPLPYNPSPFYHHNPPRFVYGFGFSWDELIDYAVRKGLSPRREELGFSGLLLAWNGAVRQLNIDCGLADAPFQMQIHTPLSKHADLVLVLWDNHSTEIPFPTFSLSAAKKMIGIWKKEGIPKRPKWWISDDIDLSVTDYRVHLR</sequence>
<keyword evidence="3" id="KW-1185">Reference proteome</keyword>
<feature type="region of interest" description="Disordered" evidence="1">
    <location>
        <begin position="1"/>
        <end position="26"/>
    </location>
</feature>
<proteinExistence type="predicted"/>
<comment type="caution">
    <text evidence="2">The sequence shown here is derived from an EMBL/GenBank/DDBJ whole genome shotgun (WGS) entry which is preliminary data.</text>
</comment>
<organism evidence="2 3">
    <name type="scientific">Tetrapyrgos nigripes</name>
    <dbReference type="NCBI Taxonomy" id="182062"/>
    <lineage>
        <taxon>Eukaryota</taxon>
        <taxon>Fungi</taxon>
        <taxon>Dikarya</taxon>
        <taxon>Basidiomycota</taxon>
        <taxon>Agaricomycotina</taxon>
        <taxon>Agaricomycetes</taxon>
        <taxon>Agaricomycetidae</taxon>
        <taxon>Agaricales</taxon>
        <taxon>Marasmiineae</taxon>
        <taxon>Marasmiaceae</taxon>
        <taxon>Tetrapyrgos</taxon>
    </lineage>
</organism>
<name>A0A8H5CP36_9AGAR</name>
<evidence type="ECO:0000313" key="2">
    <source>
        <dbReference type="EMBL" id="KAF5344423.1"/>
    </source>
</evidence>
<dbReference type="OrthoDB" id="3283998at2759"/>
<protein>
    <submittedName>
        <fullName evidence="2">Uncharacterized protein</fullName>
    </submittedName>
</protein>